<dbReference type="InterPro" id="IPR000836">
    <property type="entry name" value="PRTase_dom"/>
</dbReference>
<organism evidence="3 4">
    <name type="scientific">Granulicella cerasi</name>
    <dbReference type="NCBI Taxonomy" id="741063"/>
    <lineage>
        <taxon>Bacteria</taxon>
        <taxon>Pseudomonadati</taxon>
        <taxon>Acidobacteriota</taxon>
        <taxon>Terriglobia</taxon>
        <taxon>Terriglobales</taxon>
        <taxon>Acidobacteriaceae</taxon>
        <taxon>Granulicella</taxon>
    </lineage>
</organism>
<dbReference type="SUPFAM" id="SSF53271">
    <property type="entry name" value="PRTase-like"/>
    <property type="match status" value="1"/>
</dbReference>
<keyword evidence="4" id="KW-1185">Reference proteome</keyword>
<evidence type="ECO:0000259" key="2">
    <source>
        <dbReference type="Pfam" id="PF00156"/>
    </source>
</evidence>
<evidence type="ECO:0000313" key="4">
    <source>
        <dbReference type="Proteomes" id="UP001596391"/>
    </source>
</evidence>
<dbReference type="PANTHER" id="PTHR47505:SF1">
    <property type="entry name" value="DNA UTILIZATION PROTEIN YHGH"/>
    <property type="match status" value="1"/>
</dbReference>
<evidence type="ECO:0000256" key="1">
    <source>
        <dbReference type="ARBA" id="ARBA00008007"/>
    </source>
</evidence>
<evidence type="ECO:0000313" key="3">
    <source>
        <dbReference type="EMBL" id="MFC6646984.1"/>
    </source>
</evidence>
<dbReference type="RefSeq" id="WP_390235898.1">
    <property type="nucleotide sequence ID" value="NZ_JBHSWI010000001.1"/>
</dbReference>
<comment type="caution">
    <text evidence="3">The sequence shown here is derived from an EMBL/GenBank/DDBJ whole genome shotgun (WGS) entry which is preliminary data.</text>
</comment>
<accession>A0ABW1ZCW0</accession>
<name>A0ABW1ZCW0_9BACT</name>
<dbReference type="Pfam" id="PF00156">
    <property type="entry name" value="Pribosyltran"/>
    <property type="match status" value="1"/>
</dbReference>
<comment type="similarity">
    <text evidence="1">Belongs to the ComF/GntX family.</text>
</comment>
<dbReference type="EMBL" id="JBHSWI010000001">
    <property type="protein sequence ID" value="MFC6646984.1"/>
    <property type="molecule type" value="Genomic_DNA"/>
</dbReference>
<dbReference type="InterPro" id="IPR051910">
    <property type="entry name" value="ComF/GntX_DNA_util-trans"/>
</dbReference>
<sequence>MSYAEYGDVVRDQLFLLKYQHQRETGTHLLGARLAQAIVTMRGDMSAEVMVVPVPLYFARERERGFNQALLLARGVLVRLKRTAPEWKLSLATNVLERVKPTPALFSLSPKQRRERLQGAFKVIAPEAVKGREVLLIDDIMTTGSTARECARVLKRAGAAKVFVATVARAQPHGSAWMHDASAEAHAVPAGVAMWDGGGAPVH</sequence>
<dbReference type="InterPro" id="IPR029057">
    <property type="entry name" value="PRTase-like"/>
</dbReference>
<reference evidence="4" key="1">
    <citation type="journal article" date="2019" name="Int. J. Syst. Evol. Microbiol.">
        <title>The Global Catalogue of Microorganisms (GCM) 10K type strain sequencing project: providing services to taxonomists for standard genome sequencing and annotation.</title>
        <authorList>
            <consortium name="The Broad Institute Genomics Platform"/>
            <consortium name="The Broad Institute Genome Sequencing Center for Infectious Disease"/>
            <person name="Wu L."/>
            <person name="Ma J."/>
        </authorList>
    </citation>
    <scope>NUCLEOTIDE SEQUENCE [LARGE SCALE GENOMIC DNA]</scope>
    <source>
        <strain evidence="4">CGMCC 1.16026</strain>
    </source>
</reference>
<dbReference type="Proteomes" id="UP001596391">
    <property type="component" value="Unassembled WGS sequence"/>
</dbReference>
<gene>
    <name evidence="3" type="ORF">ACFQBQ_15650</name>
</gene>
<dbReference type="CDD" id="cd06223">
    <property type="entry name" value="PRTases_typeI"/>
    <property type="match status" value="1"/>
</dbReference>
<feature type="domain" description="Phosphoribosyltransferase" evidence="2">
    <location>
        <begin position="125"/>
        <end position="170"/>
    </location>
</feature>
<dbReference type="Gene3D" id="3.40.50.2020">
    <property type="match status" value="1"/>
</dbReference>
<proteinExistence type="inferred from homology"/>
<dbReference type="PANTHER" id="PTHR47505">
    <property type="entry name" value="DNA UTILIZATION PROTEIN YHGH"/>
    <property type="match status" value="1"/>
</dbReference>
<protein>
    <submittedName>
        <fullName evidence="3">ComF family protein</fullName>
    </submittedName>
</protein>